<protein>
    <submittedName>
        <fullName evidence="5">LuxR family transcriptional regulator</fullName>
    </submittedName>
</protein>
<dbReference type="GO" id="GO:0006355">
    <property type="term" value="P:regulation of DNA-templated transcription"/>
    <property type="evidence" value="ECO:0007669"/>
    <property type="project" value="InterPro"/>
</dbReference>
<dbReference type="InterPro" id="IPR000792">
    <property type="entry name" value="Tscrpt_reg_LuxR_C"/>
</dbReference>
<dbReference type="CDD" id="cd06170">
    <property type="entry name" value="LuxR_C_like"/>
    <property type="match status" value="1"/>
</dbReference>
<dbReference type="Proteomes" id="UP000680588">
    <property type="component" value="Chromosome"/>
</dbReference>
<evidence type="ECO:0000256" key="2">
    <source>
        <dbReference type="ARBA" id="ARBA00023125"/>
    </source>
</evidence>
<dbReference type="GO" id="GO:0003677">
    <property type="term" value="F:DNA binding"/>
    <property type="evidence" value="ECO:0007669"/>
    <property type="project" value="UniProtKB-KW"/>
</dbReference>
<evidence type="ECO:0000313" key="6">
    <source>
        <dbReference type="Proteomes" id="UP000680588"/>
    </source>
</evidence>
<evidence type="ECO:0000256" key="3">
    <source>
        <dbReference type="ARBA" id="ARBA00023163"/>
    </source>
</evidence>
<dbReference type="AlphaFoldDB" id="A0A975S7B8"/>
<keyword evidence="1" id="KW-0805">Transcription regulation</keyword>
<keyword evidence="6" id="KW-1185">Reference proteome</keyword>
<keyword evidence="2" id="KW-0238">DNA-binding</keyword>
<dbReference type="InterPro" id="IPR016032">
    <property type="entry name" value="Sig_transdc_resp-reg_C-effctor"/>
</dbReference>
<dbReference type="SMART" id="SM00421">
    <property type="entry name" value="HTH_LUXR"/>
    <property type="match status" value="1"/>
</dbReference>
<evidence type="ECO:0000256" key="1">
    <source>
        <dbReference type="ARBA" id="ARBA00023015"/>
    </source>
</evidence>
<dbReference type="PANTHER" id="PTHR44688:SF16">
    <property type="entry name" value="DNA-BINDING TRANSCRIPTIONAL ACTIVATOR DEVR_DOSR"/>
    <property type="match status" value="1"/>
</dbReference>
<dbReference type="InterPro" id="IPR027417">
    <property type="entry name" value="P-loop_NTPase"/>
</dbReference>
<dbReference type="Pfam" id="PF00196">
    <property type="entry name" value="GerE"/>
    <property type="match status" value="1"/>
</dbReference>
<accession>A0A975S7B8</accession>
<dbReference type="PROSITE" id="PS50043">
    <property type="entry name" value="HTH_LUXR_2"/>
    <property type="match status" value="1"/>
</dbReference>
<dbReference type="SUPFAM" id="SSF52540">
    <property type="entry name" value="P-loop containing nucleoside triphosphate hydrolases"/>
    <property type="match status" value="1"/>
</dbReference>
<dbReference type="PANTHER" id="PTHR44688">
    <property type="entry name" value="DNA-BINDING TRANSCRIPTIONAL ACTIVATOR DEVR_DOSR"/>
    <property type="match status" value="1"/>
</dbReference>
<keyword evidence="3" id="KW-0804">Transcription</keyword>
<evidence type="ECO:0000259" key="4">
    <source>
        <dbReference type="PROSITE" id="PS50043"/>
    </source>
</evidence>
<organism evidence="5 6">
    <name type="scientific">Arthrobacter sunyaminii</name>
    <dbReference type="NCBI Taxonomy" id="2816859"/>
    <lineage>
        <taxon>Bacteria</taxon>
        <taxon>Bacillati</taxon>
        <taxon>Actinomycetota</taxon>
        <taxon>Actinomycetes</taxon>
        <taxon>Micrococcales</taxon>
        <taxon>Micrococcaceae</taxon>
        <taxon>Arthrobacter</taxon>
    </lineage>
</organism>
<dbReference type="RefSeq" id="WP_207347452.1">
    <property type="nucleotide sequence ID" value="NZ_CP076456.1"/>
</dbReference>
<sequence>MIPGAIPGPGRAPALFGRDRELAEITSRLLEPGLRGAVVIGEGGMGKSALADQVLERLNGIVTPSFIHGSPVLSRLPYGVLSAYLETAGPEDMESPLAVLRTIRRHFRKLSEVGSGQPLLVIDDAQFLDEASAHVVTQLAMSGELRLLILAQPRARHIHELLSLARDGLLARIDLGALSRDAVHEVCEGVLDGPVLRASSAVLATLSGGNPLYLKALLAQSRRLGHLAEGNGAWFLRREPDGLDSAVIDRVKSQLLTRSPEERDTLETLALAQPLQRSVLAAVCGPAPVHALLADGILCAVQGPAEMLRLAQPLHADVIRSLVPAVRSAAIRTKVLDCLPDREGAEAGDPSVKTAWLRRLEWALDCGEGIPDAELLQAARAANDDGQWPLAVRFGSAVRDGSCLAAARVETAAALMETGGFAQAGDLLEGMLEPGQPTLAQDEETLTRAVLATVRLDNRSGLNEGELMALASTWVAAAGELSARLGGTGKPPASVEDGAEVLRVLALMAAGNYPEARDRLTELTKAPQPQASGLPALVAAVSHGLLAELLVSEGRISSALVHSGTALDLIKRLGGLLQAYCGAMLVRHAQALLHGGRFSELERVLAAKLEGTTKHLIAHGGTLGVFEGALEIHQGRLREGLQSLHPAVEALRISDPEKLLPYALGLAGYASTVVGDQDQTARYAKELSSLASTGSRPLWLVSQAYAAAALASSEPDARVPATLAEIAEQARTEGLLAAEKDILALCLAVGDLSQASRLQEVSAAFEGGEAQALNAYAGAVASGNPDLMVAAADEAVRHRKYLLAVESIGHAIRFYGTHGNLRRQRALIQQLRRRRGELAGVTVSYLSPSLHLVRLTRREHEIVDLLLAGASTRDVAAHFTLSQRTVEGHVYRIYVKLGISRRADLEAAYRALEPGTSSAAHE</sequence>
<dbReference type="InterPro" id="IPR041664">
    <property type="entry name" value="AAA_16"/>
</dbReference>
<dbReference type="EMBL" id="CP076456">
    <property type="protein sequence ID" value="QWQ37141.1"/>
    <property type="molecule type" value="Genomic_DNA"/>
</dbReference>
<dbReference type="Gene3D" id="3.40.50.300">
    <property type="entry name" value="P-loop containing nucleotide triphosphate hydrolases"/>
    <property type="match status" value="1"/>
</dbReference>
<dbReference type="KEGG" id="asun:KG104_05065"/>
<dbReference type="InterPro" id="IPR036388">
    <property type="entry name" value="WH-like_DNA-bd_sf"/>
</dbReference>
<dbReference type="SUPFAM" id="SSF46894">
    <property type="entry name" value="C-terminal effector domain of the bipartite response regulators"/>
    <property type="match status" value="1"/>
</dbReference>
<dbReference type="Gene3D" id="1.10.10.10">
    <property type="entry name" value="Winged helix-like DNA-binding domain superfamily/Winged helix DNA-binding domain"/>
    <property type="match status" value="1"/>
</dbReference>
<feature type="domain" description="HTH luxR-type" evidence="4">
    <location>
        <begin position="848"/>
        <end position="913"/>
    </location>
</feature>
<name>A0A975S7B8_9MICC</name>
<dbReference type="Pfam" id="PF13191">
    <property type="entry name" value="AAA_16"/>
    <property type="match status" value="1"/>
</dbReference>
<proteinExistence type="predicted"/>
<evidence type="ECO:0000313" key="5">
    <source>
        <dbReference type="EMBL" id="QWQ37141.1"/>
    </source>
</evidence>
<reference evidence="5" key="1">
    <citation type="submission" date="2021-06" db="EMBL/GenBank/DDBJ databases">
        <title>Novel species in genus Arthrobacter.</title>
        <authorList>
            <person name="Zhang G."/>
        </authorList>
    </citation>
    <scope>NUCLEOTIDE SEQUENCE</scope>
    <source>
        <strain evidence="5">Zg-ZUI122</strain>
    </source>
</reference>
<dbReference type="PRINTS" id="PR00038">
    <property type="entry name" value="HTHLUXR"/>
</dbReference>
<gene>
    <name evidence="5" type="ORF">KG104_05065</name>
</gene>
<dbReference type="PROSITE" id="PS00622">
    <property type="entry name" value="HTH_LUXR_1"/>
    <property type="match status" value="1"/>
</dbReference>